<protein>
    <submittedName>
        <fullName evidence="1">SWPV1-172</fullName>
    </submittedName>
</protein>
<evidence type="ECO:0000313" key="2">
    <source>
        <dbReference type="Proteomes" id="UP000315116"/>
    </source>
</evidence>
<sequence length="189" mass="22067">MSVCNNNTICVHNLKHNGICYKWLPIKSRYLQDYELVSYITKKFNRLFVVKNLNVIAKYYWVNNIDAIRFKGEYKPWIISFANKLTGKNIVNFRLDRSYYDNHINSIIVDSSSGKILCEGIGLKSILSSNGIDFIKDSLFSEEEIINNILGVQTLEDLCIKYIIKKIKKEHCSDLLIPKLLINKIKQYY</sequence>
<evidence type="ECO:0000313" key="1">
    <source>
        <dbReference type="EMBL" id="ARF02748.1"/>
    </source>
</evidence>
<gene>
    <name evidence="1" type="primary">SWPV1-172</name>
</gene>
<organism evidence="1 2">
    <name type="scientific">Shearwaterpox virus</name>
    <dbReference type="NCBI Taxonomy" id="1974596"/>
    <lineage>
        <taxon>Viruses</taxon>
        <taxon>Varidnaviria</taxon>
        <taxon>Bamfordvirae</taxon>
        <taxon>Nucleocytoviricota</taxon>
        <taxon>Pokkesviricetes</taxon>
        <taxon>Chitovirales</taxon>
        <taxon>Poxviridae</taxon>
        <taxon>Chordopoxvirinae</taxon>
        <taxon>Avipoxvirus</taxon>
        <taxon>Avipoxvirus canarypox</taxon>
        <taxon>Canarypox virus</taxon>
    </lineage>
</organism>
<reference evidence="1 2" key="1">
    <citation type="journal article" date="2017" name="BMC Genomics">
        <title>Genomic characterization of two novel pathogenic avipoxviruses isolated from pacific shearwaters (Ardenna spp.).</title>
        <authorList>
            <person name="Sarker S."/>
            <person name="Das S."/>
            <person name="Lavers J.L."/>
            <person name="Hutton I."/>
            <person name="Helbig K."/>
            <person name="Imbery J."/>
            <person name="Upton C."/>
            <person name="Raidal S.R."/>
        </authorList>
    </citation>
    <scope>NUCLEOTIDE SEQUENCE [LARGE SCALE GENOMIC DNA]</scope>
    <source>
        <strain evidence="1 2">SWPV-1</strain>
    </source>
</reference>
<proteinExistence type="predicted"/>
<dbReference type="Proteomes" id="UP000315116">
    <property type="component" value="Segment"/>
</dbReference>
<accession>A0A1V0S7Z8</accession>
<name>A0A1V0S7Z8_CNPV</name>
<dbReference type="EMBL" id="KX857216">
    <property type="protein sequence ID" value="ARF02748.1"/>
    <property type="molecule type" value="Genomic_DNA"/>
</dbReference>